<dbReference type="Proteomes" id="UP000541444">
    <property type="component" value="Unassembled WGS sequence"/>
</dbReference>
<keyword evidence="2" id="KW-0472">Membrane</keyword>
<keyword evidence="2" id="KW-0812">Transmembrane</keyword>
<keyword evidence="2" id="KW-1133">Transmembrane helix</keyword>
<reference evidence="3 4" key="1">
    <citation type="journal article" date="2020" name="IScience">
        <title>Genome Sequencing of the Endangered Kingdonia uniflora (Circaeasteraceae, Ranunculales) Reveals Potential Mechanisms of Evolutionary Specialization.</title>
        <authorList>
            <person name="Sun Y."/>
            <person name="Deng T."/>
            <person name="Zhang A."/>
            <person name="Moore M.J."/>
            <person name="Landis J.B."/>
            <person name="Lin N."/>
            <person name="Zhang H."/>
            <person name="Zhang X."/>
            <person name="Huang J."/>
            <person name="Zhang X."/>
            <person name="Sun H."/>
            <person name="Wang H."/>
        </authorList>
    </citation>
    <scope>NUCLEOTIDE SEQUENCE [LARGE SCALE GENOMIC DNA]</scope>
    <source>
        <strain evidence="3">TB1705</strain>
        <tissue evidence="3">Leaf</tissue>
    </source>
</reference>
<evidence type="ECO:0000256" key="1">
    <source>
        <dbReference type="SAM" id="MobiDB-lite"/>
    </source>
</evidence>
<gene>
    <name evidence="3" type="ORF">GIB67_032838</name>
</gene>
<organism evidence="3 4">
    <name type="scientific">Kingdonia uniflora</name>
    <dbReference type="NCBI Taxonomy" id="39325"/>
    <lineage>
        <taxon>Eukaryota</taxon>
        <taxon>Viridiplantae</taxon>
        <taxon>Streptophyta</taxon>
        <taxon>Embryophyta</taxon>
        <taxon>Tracheophyta</taxon>
        <taxon>Spermatophyta</taxon>
        <taxon>Magnoliopsida</taxon>
        <taxon>Ranunculales</taxon>
        <taxon>Circaeasteraceae</taxon>
        <taxon>Kingdonia</taxon>
    </lineage>
</organism>
<sequence length="317" mass="34300">MLNQFSPHGRPISNIFFPYIPLGFLNVIPPKYQNIDYSGVFRDCLFPVTPNQSVIVVVGYTEPDVTVVAHGGSLLIAAMVVVVVAIVAIVGTIVINGDGVVALVFAQFYCLDGPKRGFEDPNQTLIVGAPSKRINNGVSVGSIGAIIRDYLGEPFGAVAGFATTVSAPLLELSTVEESNRVADLVARINPDSEFLEIMPEDFPSELNQIMKEDAEGTYTQQWRVGALEFISLFANYLFHGDSTQHSQSDVNALIPVKAAAPQIEKGKGGKKRTPAKQRQSVQVPKDAEFLDETDDGGMHWTKADFTCLARAWVTASV</sequence>
<comment type="caution">
    <text evidence="3">The sequence shown here is derived from an EMBL/GenBank/DDBJ whole genome shotgun (WGS) entry which is preliminary data.</text>
</comment>
<keyword evidence="4" id="KW-1185">Reference proteome</keyword>
<evidence type="ECO:0000256" key="2">
    <source>
        <dbReference type="SAM" id="Phobius"/>
    </source>
</evidence>
<feature type="region of interest" description="Disordered" evidence="1">
    <location>
        <begin position="263"/>
        <end position="284"/>
    </location>
</feature>
<feature type="transmembrane region" description="Helical" evidence="2">
    <location>
        <begin position="74"/>
        <end position="95"/>
    </location>
</feature>
<accession>A0A7J7NC74</accession>
<protein>
    <submittedName>
        <fullName evidence="3">Uncharacterized protein</fullName>
    </submittedName>
</protein>
<evidence type="ECO:0000313" key="4">
    <source>
        <dbReference type="Proteomes" id="UP000541444"/>
    </source>
</evidence>
<proteinExistence type="predicted"/>
<evidence type="ECO:0000313" key="3">
    <source>
        <dbReference type="EMBL" id="KAF6164610.1"/>
    </source>
</evidence>
<name>A0A7J7NC74_9MAGN</name>
<dbReference type="AlphaFoldDB" id="A0A7J7NC74"/>
<dbReference type="EMBL" id="JACGCM010000923">
    <property type="protein sequence ID" value="KAF6164610.1"/>
    <property type="molecule type" value="Genomic_DNA"/>
</dbReference>